<evidence type="ECO:0000256" key="1">
    <source>
        <dbReference type="SAM" id="Phobius"/>
    </source>
</evidence>
<dbReference type="Proteomes" id="UP000499080">
    <property type="component" value="Unassembled WGS sequence"/>
</dbReference>
<comment type="caution">
    <text evidence="2">The sequence shown here is derived from an EMBL/GenBank/DDBJ whole genome shotgun (WGS) entry which is preliminary data.</text>
</comment>
<keyword evidence="1" id="KW-0472">Membrane</keyword>
<accession>A0A4Y2A7U9</accession>
<proteinExistence type="predicted"/>
<sequence length="152" mass="16842">MACKKADEDADCLIVNAALALAPTHPSVVVISKDIDFFVILIDIFTFVNVYFLKPGNGKIAEKIFSPHTALEKTIANNILFIQAMSGCDTTSALFNYGKMKFVQTLKNNHDLLKVIDFFKNPDITPEAVVDAGNRFLVALNGTQYLPRMHHP</sequence>
<dbReference type="AlphaFoldDB" id="A0A4Y2A7U9"/>
<gene>
    <name evidence="2" type="ORF">AVEN_154952_1</name>
</gene>
<feature type="transmembrane region" description="Helical" evidence="1">
    <location>
        <begin position="35"/>
        <end position="53"/>
    </location>
</feature>
<keyword evidence="1" id="KW-1133">Transmembrane helix</keyword>
<name>A0A4Y2A7U9_ARAVE</name>
<keyword evidence="1" id="KW-0812">Transmembrane</keyword>
<dbReference type="OrthoDB" id="6746683at2759"/>
<evidence type="ECO:0000313" key="3">
    <source>
        <dbReference type="Proteomes" id="UP000499080"/>
    </source>
</evidence>
<reference evidence="2 3" key="1">
    <citation type="journal article" date="2019" name="Sci. Rep.">
        <title>Orb-weaving spider Araneus ventricosus genome elucidates the spidroin gene catalogue.</title>
        <authorList>
            <person name="Kono N."/>
            <person name="Nakamura H."/>
            <person name="Ohtoshi R."/>
            <person name="Moran D.A.P."/>
            <person name="Shinohara A."/>
            <person name="Yoshida Y."/>
            <person name="Fujiwara M."/>
            <person name="Mori M."/>
            <person name="Tomita M."/>
            <person name="Arakawa K."/>
        </authorList>
    </citation>
    <scope>NUCLEOTIDE SEQUENCE [LARGE SCALE GENOMIC DNA]</scope>
</reference>
<organism evidence="2 3">
    <name type="scientific">Araneus ventricosus</name>
    <name type="common">Orbweaver spider</name>
    <name type="synonym">Epeira ventricosa</name>
    <dbReference type="NCBI Taxonomy" id="182803"/>
    <lineage>
        <taxon>Eukaryota</taxon>
        <taxon>Metazoa</taxon>
        <taxon>Ecdysozoa</taxon>
        <taxon>Arthropoda</taxon>
        <taxon>Chelicerata</taxon>
        <taxon>Arachnida</taxon>
        <taxon>Araneae</taxon>
        <taxon>Araneomorphae</taxon>
        <taxon>Entelegynae</taxon>
        <taxon>Araneoidea</taxon>
        <taxon>Araneidae</taxon>
        <taxon>Araneus</taxon>
    </lineage>
</organism>
<keyword evidence="3" id="KW-1185">Reference proteome</keyword>
<protein>
    <submittedName>
        <fullName evidence="2">Uncharacterized protein</fullName>
    </submittedName>
</protein>
<evidence type="ECO:0000313" key="2">
    <source>
        <dbReference type="EMBL" id="GBL75637.1"/>
    </source>
</evidence>
<dbReference type="EMBL" id="BGPR01000008">
    <property type="protein sequence ID" value="GBL75637.1"/>
    <property type="molecule type" value="Genomic_DNA"/>
</dbReference>